<name>A0A4U0XAB6_9PEZI</name>
<sequence length="517" mass="58097">MSGTSSTSDEVVLREYYAPKAAQPSATFSGSYLHKIAFRHPGYRDEFEQNVLLTLYAFDNHSRGLHYATAHTACALVACNAWEGYLTHTRDGERLRLTADGLLTEKECYFRLPGNTRYPVYPTFFNWKFPKDKMPPHWPEEIQDDGEGETALVAPPSVSGVAKAVIARDKGCVISKDQDYVEKAHLCPQSEAEWFRINGMGDYNLNDTLADEVITDDISNAIGLRPDIHKAFDDRRFIIVRKRDQWVVHFTNLTQNLGHRYHNTPLKLRTGVSSRCLLIRFAWAIFPSVKKFLTRGASHTVRIRVQEDSEEGVPGFTEKTTEMSRDGALKIGGGSRSRSVSPEGKGKKRKGEEYAEEQADPGSLSLSILKRRRMDSPLSLTPPSNVSSALIWSSPKPPYPHLPPDSQKQHKPLEITEAPSDGTTYTSPNPYAGVAEKLAEKERVDKLRLSWLRPQRPSNPDLICCDYNATSAAHNSGLQGRAEWSRSQLCEKCLGVEYAKDRDEDEDEDLPPWVNGE</sequence>
<keyword evidence="4" id="KW-1185">Reference proteome</keyword>
<dbReference type="Pfam" id="PF13391">
    <property type="entry name" value="HNH_2"/>
    <property type="match status" value="1"/>
</dbReference>
<feature type="region of interest" description="Disordered" evidence="1">
    <location>
        <begin position="308"/>
        <end position="367"/>
    </location>
</feature>
<dbReference type="AlphaFoldDB" id="A0A4U0XAB6"/>
<feature type="domain" description="HNH nuclease" evidence="2">
    <location>
        <begin position="172"/>
        <end position="240"/>
    </location>
</feature>
<proteinExistence type="predicted"/>
<evidence type="ECO:0000256" key="1">
    <source>
        <dbReference type="SAM" id="MobiDB-lite"/>
    </source>
</evidence>
<protein>
    <recommendedName>
        <fullName evidence="2">HNH nuclease domain-containing protein</fullName>
    </recommendedName>
</protein>
<evidence type="ECO:0000313" key="4">
    <source>
        <dbReference type="Proteomes" id="UP000308768"/>
    </source>
</evidence>
<reference evidence="3 4" key="1">
    <citation type="submission" date="2017-03" db="EMBL/GenBank/DDBJ databases">
        <title>Genomes of endolithic fungi from Antarctica.</title>
        <authorList>
            <person name="Coleine C."/>
            <person name="Masonjones S."/>
            <person name="Stajich J.E."/>
        </authorList>
    </citation>
    <scope>NUCLEOTIDE SEQUENCE [LARGE SCALE GENOMIC DNA]</scope>
    <source>
        <strain evidence="3 4">CCFEE 5187</strain>
    </source>
</reference>
<comment type="caution">
    <text evidence="3">The sequence shown here is derived from an EMBL/GenBank/DDBJ whole genome shotgun (WGS) entry which is preliminary data.</text>
</comment>
<evidence type="ECO:0000259" key="2">
    <source>
        <dbReference type="Pfam" id="PF13391"/>
    </source>
</evidence>
<dbReference type="EMBL" id="NAJN01000477">
    <property type="protein sequence ID" value="TKA72757.1"/>
    <property type="molecule type" value="Genomic_DNA"/>
</dbReference>
<dbReference type="OrthoDB" id="2142759at2759"/>
<dbReference type="InterPro" id="IPR003615">
    <property type="entry name" value="HNH_nuc"/>
</dbReference>
<accession>A0A4U0XAB6</accession>
<gene>
    <name evidence="3" type="ORF">B0A49_13808</name>
</gene>
<organism evidence="3 4">
    <name type="scientific">Cryomyces minteri</name>
    <dbReference type="NCBI Taxonomy" id="331657"/>
    <lineage>
        <taxon>Eukaryota</taxon>
        <taxon>Fungi</taxon>
        <taxon>Dikarya</taxon>
        <taxon>Ascomycota</taxon>
        <taxon>Pezizomycotina</taxon>
        <taxon>Dothideomycetes</taxon>
        <taxon>Dothideomycetes incertae sedis</taxon>
        <taxon>Cryomyces</taxon>
    </lineage>
</organism>
<dbReference type="Proteomes" id="UP000308768">
    <property type="component" value="Unassembled WGS sequence"/>
</dbReference>
<evidence type="ECO:0000313" key="3">
    <source>
        <dbReference type="EMBL" id="TKA72757.1"/>
    </source>
</evidence>
<feature type="compositionally biased region" description="Basic and acidic residues" evidence="1">
    <location>
        <begin position="319"/>
        <end position="328"/>
    </location>
</feature>